<reference evidence="5 6" key="1">
    <citation type="journal article" date="2018" name="Nat. Ecol. Evol.">
        <title>Genomic signatures of mitonuclear coevolution across populations of Tigriopus californicus.</title>
        <authorList>
            <person name="Barreto F.S."/>
            <person name="Watson E.T."/>
            <person name="Lima T.G."/>
            <person name="Willett C.S."/>
            <person name="Edmands S."/>
            <person name="Li W."/>
            <person name="Burton R.S."/>
        </authorList>
    </citation>
    <scope>NUCLEOTIDE SEQUENCE [LARGE SCALE GENOMIC DNA]</scope>
    <source>
        <strain evidence="5 6">San Diego</strain>
    </source>
</reference>
<dbReference type="GO" id="GO:0042073">
    <property type="term" value="P:intraciliary transport"/>
    <property type="evidence" value="ECO:0007669"/>
    <property type="project" value="TreeGrafter"/>
</dbReference>
<dbReference type="SMART" id="SM00320">
    <property type="entry name" value="WD40"/>
    <property type="match status" value="4"/>
</dbReference>
<dbReference type="PANTHER" id="PTHR12442">
    <property type="entry name" value="DYNEIN INTERMEDIATE CHAIN"/>
    <property type="match status" value="1"/>
</dbReference>
<dbReference type="Gene3D" id="2.130.10.10">
    <property type="entry name" value="YVTN repeat-like/Quinoprotein amine dehydrogenase"/>
    <property type="match status" value="2"/>
</dbReference>
<keyword evidence="6" id="KW-1185">Reference proteome</keyword>
<dbReference type="OMA" id="SYVCAWN"/>
<keyword evidence="2" id="KW-0963">Cytoplasm</keyword>
<dbReference type="GO" id="GO:0045504">
    <property type="term" value="F:dynein heavy chain binding"/>
    <property type="evidence" value="ECO:0007669"/>
    <property type="project" value="TreeGrafter"/>
</dbReference>
<dbReference type="STRING" id="6832.A0A553P674"/>
<dbReference type="GO" id="GO:0097014">
    <property type="term" value="C:ciliary plasm"/>
    <property type="evidence" value="ECO:0007669"/>
    <property type="project" value="TreeGrafter"/>
</dbReference>
<dbReference type="EMBL" id="VCGU01000007">
    <property type="protein sequence ID" value="TRY73188.1"/>
    <property type="molecule type" value="Genomic_DNA"/>
</dbReference>
<gene>
    <name evidence="5" type="ORF">TCAL_01952</name>
</gene>
<accession>A0A553P674</accession>
<proteinExistence type="predicted"/>
<comment type="caution">
    <text evidence="5">The sequence shown here is derived from an EMBL/GenBank/DDBJ whole genome shotgun (WGS) entry which is preliminary data.</text>
</comment>
<evidence type="ECO:0000256" key="1">
    <source>
        <dbReference type="ARBA" id="ARBA00004496"/>
    </source>
</evidence>
<evidence type="ECO:0000256" key="3">
    <source>
        <dbReference type="ARBA" id="ARBA00022574"/>
    </source>
</evidence>
<dbReference type="OrthoDB" id="445052at2759"/>
<keyword evidence="4" id="KW-0677">Repeat</keyword>
<evidence type="ECO:0000313" key="5">
    <source>
        <dbReference type="EMBL" id="TRY73188.1"/>
    </source>
</evidence>
<dbReference type="InterPro" id="IPR036322">
    <property type="entry name" value="WD40_repeat_dom_sf"/>
</dbReference>
<dbReference type="InterPro" id="IPR050687">
    <property type="entry name" value="Dynein_IC"/>
</dbReference>
<evidence type="ECO:0000313" key="6">
    <source>
        <dbReference type="Proteomes" id="UP000318571"/>
    </source>
</evidence>
<sequence>MFSDRNAMNIVEFPSCWKKSRSVKDSECQSEAQKMVIVETQVTLREDAESQTEEQAKETKVNEDQINLPSLVKFLVKVTPIMEEELAAAARSRAFDGYELATEKTDSEMRKLHVLVNGNQEDIRVSGLTWGPSGSVMAVSYEMETHMDWCDHLTQLCIWNINRRDFDPNKPYKIIPASSCLTVVQFHPRDPAYVAAGGFTGEIYLWSVSREQDPLVANSSSMSGHREKITSLHWINATTTAEGSLRHTQLLSAALDGKMILWNIDMNTQALTPSKRFWIPAEHIPRSLNAKIRARTELGITCLDLNKEDENIILLGTEAGAVFQGSLAAILPVQGPDKESDEGPEYLDPVSVSFQPHRGRILEVRCSPFARDLFFSLGSDREIRLWSLLQPHAPVAILHSEATIPLRAQWSPFRPAVLALTSSQGQLFLYDLRQSVSRAALSVKSSERSVALPSLSSLAFNAWTPGWIGAGDAHGGTHVWKLPAPWSGTDQQTRDRLWITNLLTRLEDEEQ</sequence>
<name>A0A553P674_TIGCA</name>
<dbReference type="InterPro" id="IPR001680">
    <property type="entry name" value="WD40_rpt"/>
</dbReference>
<evidence type="ECO:0000256" key="2">
    <source>
        <dbReference type="ARBA" id="ARBA00022490"/>
    </source>
</evidence>
<dbReference type="GO" id="GO:0005868">
    <property type="term" value="C:cytoplasmic dynein complex"/>
    <property type="evidence" value="ECO:0007669"/>
    <property type="project" value="TreeGrafter"/>
</dbReference>
<dbReference type="AlphaFoldDB" id="A0A553P674"/>
<keyword evidence="3" id="KW-0853">WD repeat</keyword>
<dbReference type="Proteomes" id="UP000318571">
    <property type="component" value="Chromosome 3"/>
</dbReference>
<dbReference type="PANTHER" id="PTHR12442:SF26">
    <property type="entry name" value="CYTOPLASMIC DYNEIN 2 INTERMEDIATE CHAIN 2"/>
    <property type="match status" value="1"/>
</dbReference>
<comment type="subcellular location">
    <subcellularLocation>
        <location evidence="1">Cytoplasm</location>
    </subcellularLocation>
</comment>
<dbReference type="InterPro" id="IPR015943">
    <property type="entry name" value="WD40/YVTN_repeat-like_dom_sf"/>
</dbReference>
<dbReference type="SUPFAM" id="SSF50978">
    <property type="entry name" value="WD40 repeat-like"/>
    <property type="match status" value="1"/>
</dbReference>
<organism evidence="5 6">
    <name type="scientific">Tigriopus californicus</name>
    <name type="common">Marine copepod</name>
    <dbReference type="NCBI Taxonomy" id="6832"/>
    <lineage>
        <taxon>Eukaryota</taxon>
        <taxon>Metazoa</taxon>
        <taxon>Ecdysozoa</taxon>
        <taxon>Arthropoda</taxon>
        <taxon>Crustacea</taxon>
        <taxon>Multicrustacea</taxon>
        <taxon>Hexanauplia</taxon>
        <taxon>Copepoda</taxon>
        <taxon>Harpacticoida</taxon>
        <taxon>Harpacticidae</taxon>
        <taxon>Tigriopus</taxon>
    </lineage>
</organism>
<dbReference type="GO" id="GO:0045503">
    <property type="term" value="F:dynein light chain binding"/>
    <property type="evidence" value="ECO:0007669"/>
    <property type="project" value="TreeGrafter"/>
</dbReference>
<evidence type="ECO:0000256" key="4">
    <source>
        <dbReference type="ARBA" id="ARBA00022737"/>
    </source>
</evidence>
<protein>
    <submittedName>
        <fullName evidence="5">Uncharacterized protein</fullName>
    </submittedName>
</protein>